<dbReference type="OrthoDB" id="8385759at2"/>
<dbReference type="PANTHER" id="PTHR43464">
    <property type="entry name" value="METHYLTRANSFERASE"/>
    <property type="match status" value="1"/>
</dbReference>
<dbReference type="RefSeq" id="WP_107822489.1">
    <property type="nucleotide sequence ID" value="NZ_OY782574.1"/>
</dbReference>
<accession>A0A2T5C156</accession>
<gene>
    <name evidence="2" type="ORF">C8N47_10980</name>
</gene>
<dbReference type="Gene3D" id="3.40.50.150">
    <property type="entry name" value="Vaccinia Virus protein VP39"/>
    <property type="match status" value="1"/>
</dbReference>
<evidence type="ECO:0000259" key="1">
    <source>
        <dbReference type="Pfam" id="PF13649"/>
    </source>
</evidence>
<dbReference type="Pfam" id="PF13649">
    <property type="entry name" value="Methyltransf_25"/>
    <property type="match status" value="1"/>
</dbReference>
<comment type="caution">
    <text evidence="2">The sequence shown here is derived from an EMBL/GenBank/DDBJ whole genome shotgun (WGS) entry which is preliminary data.</text>
</comment>
<dbReference type="EMBL" id="QAAD01000009">
    <property type="protein sequence ID" value="PTN08344.1"/>
    <property type="molecule type" value="Genomic_DNA"/>
</dbReference>
<feature type="domain" description="Methyltransferase" evidence="1">
    <location>
        <begin position="54"/>
        <end position="148"/>
    </location>
</feature>
<dbReference type="Proteomes" id="UP000243525">
    <property type="component" value="Unassembled WGS sequence"/>
</dbReference>
<name>A0A2T5C156_9BACT</name>
<dbReference type="CDD" id="cd02440">
    <property type="entry name" value="AdoMet_MTases"/>
    <property type="match status" value="1"/>
</dbReference>
<evidence type="ECO:0000313" key="2">
    <source>
        <dbReference type="EMBL" id="PTN08344.1"/>
    </source>
</evidence>
<evidence type="ECO:0000313" key="3">
    <source>
        <dbReference type="Proteomes" id="UP000243525"/>
    </source>
</evidence>
<dbReference type="PANTHER" id="PTHR43464:SF82">
    <property type="entry name" value="METHYLTRANSFERASE DOMAIN-CONTAINING PROTEIN"/>
    <property type="match status" value="1"/>
</dbReference>
<sequence>MDRNYIDINRKLWNARTLIHFDSDFYGVKDFIEGGSSLQNIELERLGNIKGKKVLHLQCHFGQDSISLSRMGAKVTAVDLSDEAIKRAEQLAKDCGQDVRFICCDLYDLPNQLYDSFDLVFTSYGVIGWLPDLNRWAAVVSHFLKPRGQLLLVEFHPFVWAFDPDFTHIQYDYFNRETIVETETGTYTDRQAPIELQSVCWNHPTSELLNSLIKEGLTITAFDEFDYSPYNCFNKTVACGENKYRIEHLGNKIPMVFAVSASKS</sequence>
<dbReference type="GO" id="GO:0008168">
    <property type="term" value="F:methyltransferase activity"/>
    <property type="evidence" value="ECO:0007669"/>
    <property type="project" value="UniProtKB-KW"/>
</dbReference>
<proteinExistence type="predicted"/>
<keyword evidence="2" id="KW-0489">Methyltransferase</keyword>
<keyword evidence="2" id="KW-0808">Transferase</keyword>
<dbReference type="InterPro" id="IPR041698">
    <property type="entry name" value="Methyltransf_25"/>
</dbReference>
<protein>
    <submittedName>
        <fullName evidence="2">Methyltransferase family protein</fullName>
    </submittedName>
</protein>
<dbReference type="SUPFAM" id="SSF53335">
    <property type="entry name" value="S-adenosyl-L-methionine-dependent methyltransferases"/>
    <property type="match status" value="1"/>
</dbReference>
<dbReference type="InterPro" id="IPR029063">
    <property type="entry name" value="SAM-dependent_MTases_sf"/>
</dbReference>
<keyword evidence="3" id="KW-1185">Reference proteome</keyword>
<reference evidence="2 3" key="1">
    <citation type="submission" date="2018-04" db="EMBL/GenBank/DDBJ databases">
        <title>Genomic Encyclopedia of Archaeal and Bacterial Type Strains, Phase II (KMG-II): from individual species to whole genera.</title>
        <authorList>
            <person name="Goeker M."/>
        </authorList>
    </citation>
    <scope>NUCLEOTIDE SEQUENCE [LARGE SCALE GENOMIC DNA]</scope>
    <source>
        <strain evidence="2 3">DSM 28823</strain>
    </source>
</reference>
<dbReference type="GO" id="GO:0032259">
    <property type="term" value="P:methylation"/>
    <property type="evidence" value="ECO:0007669"/>
    <property type="project" value="UniProtKB-KW"/>
</dbReference>
<dbReference type="AlphaFoldDB" id="A0A2T5C156"/>
<organism evidence="2 3">
    <name type="scientific">Mangrovibacterium marinum</name>
    <dbReference type="NCBI Taxonomy" id="1639118"/>
    <lineage>
        <taxon>Bacteria</taxon>
        <taxon>Pseudomonadati</taxon>
        <taxon>Bacteroidota</taxon>
        <taxon>Bacteroidia</taxon>
        <taxon>Marinilabiliales</taxon>
        <taxon>Prolixibacteraceae</taxon>
        <taxon>Mangrovibacterium</taxon>
    </lineage>
</organism>